<evidence type="ECO:0000313" key="1">
    <source>
        <dbReference type="EMBL" id="MDZ5085235.1"/>
    </source>
</evidence>
<keyword evidence="2" id="KW-1185">Reference proteome</keyword>
<sequence length="436" mass="47415">MSQPLALQDLSAYTPASPAEDAWLARLAARLHDDHVVRLTGGPKGVDDEDESALTRGIDGNWWAGRYIGELRFEDRQIRIEPRLGINVIGEWLALALNVTVIPKSAAVGPRGPLIVELIDRVWSAAVADAARHGTPRLRRITRHDELYLRGKIDTSKTAKHRSAGRPLIASVRHERDLDNPVSRVLVLADRALRSLLPAKPTWRPARTGNVLAQLRASVGSQPELPKPSALRAVRYTPISRRFEGVARLSYEIVKRRGHLTSSSGADVSGVLIDVAELWELFLLTCARRAFGPGRVEHGTAQRDGTYLLHSQGRLGVHLGRLKPDIIVRDADGQVCAVIDAKYKRLRSWIGSPSGVERGDLYQLAAYLAGHEAPLAVLAYPPYDQDDAIASTAGPWSTPAGQTARFDRIPANIEDAIAALKNAVGGSCVGAARNEG</sequence>
<gene>
    <name evidence="1" type="ORF">OHX15_07530</name>
</gene>
<accession>A0ACC6ME80</accession>
<dbReference type="Proteomes" id="UP001289645">
    <property type="component" value="Unassembled WGS sequence"/>
</dbReference>
<reference evidence="1 2" key="1">
    <citation type="journal article" date="2021" name="Chemosphere">
        <title>Bioballs carrying a syntrophic Rhodococcus and Mycolicibacterium consortium for simultaneous sorption and biodegradation of fuel oil in contaminated freshwater.</title>
        <authorList>
            <person name="Naloka K."/>
            <person name="Polrit D."/>
            <person name="Muangchinda C."/>
            <person name="Thoetkiattikul H."/>
            <person name="Pinyakong O."/>
        </authorList>
    </citation>
    <scope>NUCLEOTIDE SEQUENCE [LARGE SCALE GENOMIC DNA]</scope>
    <source>
        <strain evidence="1 2">J101</strain>
    </source>
</reference>
<organism evidence="1 2">
    <name type="scientific">Mycolicibacterium parafortuitum</name>
    <name type="common">Mycobacterium parafortuitum</name>
    <dbReference type="NCBI Taxonomy" id="39692"/>
    <lineage>
        <taxon>Bacteria</taxon>
        <taxon>Bacillati</taxon>
        <taxon>Actinomycetota</taxon>
        <taxon>Actinomycetes</taxon>
        <taxon>Mycobacteriales</taxon>
        <taxon>Mycobacteriaceae</taxon>
        <taxon>Mycolicibacterium</taxon>
    </lineage>
</organism>
<name>A0ACC6ME80_MYCPF</name>
<protein>
    <submittedName>
        <fullName evidence="1">McrC family protein</fullName>
    </submittedName>
</protein>
<dbReference type="EMBL" id="JAOXLN010000006">
    <property type="protein sequence ID" value="MDZ5085235.1"/>
    <property type="molecule type" value="Genomic_DNA"/>
</dbReference>
<evidence type="ECO:0000313" key="2">
    <source>
        <dbReference type="Proteomes" id="UP001289645"/>
    </source>
</evidence>
<comment type="caution">
    <text evidence="1">The sequence shown here is derived from an EMBL/GenBank/DDBJ whole genome shotgun (WGS) entry which is preliminary data.</text>
</comment>
<proteinExistence type="predicted"/>